<dbReference type="Proteomes" id="UP000861567">
    <property type="component" value="Unassembled WGS sequence"/>
</dbReference>
<dbReference type="EMBL" id="DACSEI010000039">
    <property type="protein sequence ID" value="HAT1597461.1"/>
    <property type="molecule type" value="Genomic_DNA"/>
</dbReference>
<accession>A0AAN5R683</accession>
<sequence>MLSFFGKCMLKTLGGATKTAALDSVRVAATTTVALGGMYFWDRVARNYGLFDKETSKKIGFDLTNENYMHPKI</sequence>
<organism evidence="1 2">
    <name type="scientific">Legionella pneumophila</name>
    <dbReference type="NCBI Taxonomy" id="446"/>
    <lineage>
        <taxon>Bacteria</taxon>
        <taxon>Pseudomonadati</taxon>
        <taxon>Pseudomonadota</taxon>
        <taxon>Gammaproteobacteria</taxon>
        <taxon>Legionellales</taxon>
        <taxon>Legionellaceae</taxon>
        <taxon>Legionella</taxon>
    </lineage>
</organism>
<dbReference type="AlphaFoldDB" id="A0AAN5R683"/>
<protein>
    <submittedName>
        <fullName evidence="1">Uncharacterized protein</fullName>
    </submittedName>
</protein>
<evidence type="ECO:0000313" key="2">
    <source>
        <dbReference type="Proteomes" id="UP000861567"/>
    </source>
</evidence>
<comment type="caution">
    <text evidence="1">The sequence shown here is derived from an EMBL/GenBank/DDBJ whole genome shotgun (WGS) entry which is preliminary data.</text>
</comment>
<reference evidence="1" key="1">
    <citation type="journal article" date="2018" name="Genome Biol.">
        <title>SKESA: strategic k-mer extension for scrupulous assemblies.</title>
        <authorList>
            <person name="Souvorov A."/>
            <person name="Agarwala R."/>
            <person name="Lipman D.J."/>
        </authorList>
    </citation>
    <scope>NUCLEOTIDE SEQUENCE</scope>
    <source>
        <strain evidence="1">D3612</strain>
    </source>
</reference>
<name>A0AAN5R683_LEGPN</name>
<gene>
    <name evidence="1" type="ORF">I8Y58_002711</name>
</gene>
<evidence type="ECO:0000313" key="1">
    <source>
        <dbReference type="EMBL" id="HAT1597461.1"/>
    </source>
</evidence>
<proteinExistence type="predicted"/>
<reference evidence="1" key="2">
    <citation type="submission" date="2020-11" db="EMBL/GenBank/DDBJ databases">
        <authorList>
            <consortium name="NCBI Pathogen Detection Project"/>
        </authorList>
    </citation>
    <scope>NUCLEOTIDE SEQUENCE</scope>
    <source>
        <strain evidence="1">D3612</strain>
    </source>
</reference>